<organism evidence="7 8">
    <name type="scientific">Streptomyces glomeratus</name>
    <dbReference type="NCBI Taxonomy" id="284452"/>
    <lineage>
        <taxon>Bacteria</taxon>
        <taxon>Bacillati</taxon>
        <taxon>Actinomycetota</taxon>
        <taxon>Actinomycetes</taxon>
        <taxon>Kitasatosporales</taxon>
        <taxon>Streptomycetaceae</taxon>
        <taxon>Streptomyces</taxon>
    </lineage>
</organism>
<gene>
    <name evidence="7" type="ORF">GCM10010448_62410</name>
</gene>
<evidence type="ECO:0000256" key="4">
    <source>
        <dbReference type="ARBA" id="ARBA00022989"/>
    </source>
</evidence>
<feature type="transmembrane region" description="Helical" evidence="6">
    <location>
        <begin position="103"/>
        <end position="123"/>
    </location>
</feature>
<feature type="transmembrane region" description="Helical" evidence="6">
    <location>
        <begin position="429"/>
        <end position="448"/>
    </location>
</feature>
<dbReference type="Proteomes" id="UP001501532">
    <property type="component" value="Unassembled WGS sequence"/>
</dbReference>
<feature type="transmembrane region" description="Helical" evidence="6">
    <location>
        <begin position="211"/>
        <end position="234"/>
    </location>
</feature>
<evidence type="ECO:0000256" key="3">
    <source>
        <dbReference type="ARBA" id="ARBA00022692"/>
    </source>
</evidence>
<evidence type="ECO:0000256" key="2">
    <source>
        <dbReference type="ARBA" id="ARBA00022475"/>
    </source>
</evidence>
<keyword evidence="4 6" id="KW-1133">Transmembrane helix</keyword>
<comment type="caution">
    <text evidence="7">The sequence shown here is derived from an EMBL/GenBank/DDBJ whole genome shotgun (WGS) entry which is preliminary data.</text>
</comment>
<feature type="transmembrane region" description="Helical" evidence="6">
    <location>
        <begin position="404"/>
        <end position="423"/>
    </location>
</feature>
<reference evidence="8" key="1">
    <citation type="journal article" date="2019" name="Int. J. Syst. Evol. Microbiol.">
        <title>The Global Catalogue of Microorganisms (GCM) 10K type strain sequencing project: providing services to taxonomists for standard genome sequencing and annotation.</title>
        <authorList>
            <consortium name="The Broad Institute Genomics Platform"/>
            <consortium name="The Broad Institute Genome Sequencing Center for Infectious Disease"/>
            <person name="Wu L."/>
            <person name="Ma J."/>
        </authorList>
    </citation>
    <scope>NUCLEOTIDE SEQUENCE [LARGE SCALE GENOMIC DNA]</scope>
    <source>
        <strain evidence="8">JCM 9091</strain>
    </source>
</reference>
<dbReference type="InterPro" id="IPR050367">
    <property type="entry name" value="APC_superfamily"/>
</dbReference>
<evidence type="ECO:0000313" key="8">
    <source>
        <dbReference type="Proteomes" id="UP001501532"/>
    </source>
</evidence>
<dbReference type="PANTHER" id="PTHR42770">
    <property type="entry name" value="AMINO ACID TRANSPORTER-RELATED"/>
    <property type="match status" value="1"/>
</dbReference>
<keyword evidence="5 6" id="KW-0472">Membrane</keyword>
<sequence>MTDTLSPVENSVAQAPEKSPQTLKRSIGVVGGTLLTLSCVTPASTLFVVVPDLFGSLGTATALTIAIGSLLCIAVAFCYSELGTLIPSAGGEYAMVSTLAGRLAGWLVFVLSLLVVMIVPPVIAMGTADYLAPLVHLDPAMTGATVMLLATLAGLLDLRANAWITGIFLVLEVVAAGVVALLGFTHGRRGLGSLVSMQVTGSGGHTDTVTAMLVVSGLAIALFVTQGFSTAVYLSEELENPRRNVARTVLATLAISTVVILVPVVAITMGASDLKALTSGDISSMVTAWSNSAVGTFVSLCVALAIINAGIVMVIQNSRVLFASARDKAWPEPVNNALSKLGRFGSPWVATLVVGVPGALLCFVNLDTLYGVTGVSVTGMYLLVAVAALLARRGTHRHTSAWRMPLWPAMPALLIAVLAYILSRQEVGYLLWTGGITAAATLYWALYLRPRRDTRWLVSIPEDARA</sequence>
<dbReference type="InterPro" id="IPR002293">
    <property type="entry name" value="AA/rel_permease1"/>
</dbReference>
<dbReference type="EMBL" id="BAAAUF010000073">
    <property type="protein sequence ID" value="GAA3071111.1"/>
    <property type="molecule type" value="Genomic_DNA"/>
</dbReference>
<name>A0ABP6M3B8_9ACTN</name>
<keyword evidence="2" id="KW-1003">Cell membrane</keyword>
<feature type="transmembrane region" description="Helical" evidence="6">
    <location>
        <begin position="135"/>
        <end position="156"/>
    </location>
</feature>
<protein>
    <submittedName>
        <fullName evidence="7">APC family permease</fullName>
    </submittedName>
</protein>
<proteinExistence type="predicted"/>
<evidence type="ECO:0000256" key="5">
    <source>
        <dbReference type="ARBA" id="ARBA00023136"/>
    </source>
</evidence>
<accession>A0ABP6M3B8</accession>
<comment type="subcellular location">
    <subcellularLocation>
        <location evidence="1">Cell membrane</location>
        <topology evidence="1">Multi-pass membrane protein</topology>
    </subcellularLocation>
</comment>
<dbReference type="Gene3D" id="1.20.1740.10">
    <property type="entry name" value="Amino acid/polyamine transporter I"/>
    <property type="match status" value="1"/>
</dbReference>
<dbReference type="Pfam" id="PF13520">
    <property type="entry name" value="AA_permease_2"/>
    <property type="match status" value="1"/>
</dbReference>
<dbReference type="RefSeq" id="WP_234515569.1">
    <property type="nucleotide sequence ID" value="NZ_BAAAUF010000073.1"/>
</dbReference>
<dbReference type="PIRSF" id="PIRSF006060">
    <property type="entry name" value="AA_transporter"/>
    <property type="match status" value="1"/>
</dbReference>
<feature type="transmembrane region" description="Helical" evidence="6">
    <location>
        <begin position="62"/>
        <end position="82"/>
    </location>
</feature>
<evidence type="ECO:0000313" key="7">
    <source>
        <dbReference type="EMBL" id="GAA3071111.1"/>
    </source>
</evidence>
<feature type="transmembrane region" description="Helical" evidence="6">
    <location>
        <begin position="292"/>
        <end position="315"/>
    </location>
</feature>
<feature type="transmembrane region" description="Helical" evidence="6">
    <location>
        <begin position="27"/>
        <end position="50"/>
    </location>
</feature>
<feature type="transmembrane region" description="Helical" evidence="6">
    <location>
        <begin position="348"/>
        <end position="366"/>
    </location>
</feature>
<dbReference type="PANTHER" id="PTHR42770:SF7">
    <property type="entry name" value="MEMBRANE PROTEIN"/>
    <property type="match status" value="1"/>
</dbReference>
<evidence type="ECO:0000256" key="6">
    <source>
        <dbReference type="SAM" id="Phobius"/>
    </source>
</evidence>
<keyword evidence="3 6" id="KW-0812">Transmembrane</keyword>
<feature type="transmembrane region" description="Helical" evidence="6">
    <location>
        <begin position="372"/>
        <end position="392"/>
    </location>
</feature>
<keyword evidence="8" id="KW-1185">Reference proteome</keyword>
<feature type="transmembrane region" description="Helical" evidence="6">
    <location>
        <begin position="246"/>
        <end position="272"/>
    </location>
</feature>
<feature type="transmembrane region" description="Helical" evidence="6">
    <location>
        <begin position="163"/>
        <end position="184"/>
    </location>
</feature>
<evidence type="ECO:0000256" key="1">
    <source>
        <dbReference type="ARBA" id="ARBA00004651"/>
    </source>
</evidence>